<accession>A0A427YCJ8</accession>
<keyword evidence="8" id="KW-0119">Carbohydrate metabolism</keyword>
<sequence>MSIQPDRAISQSTPTKSTSETTTTQRTNFPSRKTWLAGTILLLGVIALLLGQADWAGSPRYLTNILGEGNGMQGKRNVGYFVNWGIYGRKFPPQQIPHQHLTHINYAFGNVNRETGEVVLSDSWADVEIHYDGDSWNEPGTNLYGCLKAIYLLKKQNRNLKVLLSIGGWTYSPNFANIAQPGWRAAFVSSAIKLVEDVGLDGLDIDYEYPKSPSDAQGYVSLLHELRAGLEHLAASKRRPRGQYQLTVAAPCGWDNMQVLRIREMDEVLDFWNLMAYDFAGSWDSVAGHQANLYADNPSANSIDKAVRFYTGAGIHPSKLVIGMPLYGRAFANTDGIGAPYNGVGEGSWEAGMWDYKALPQPGAQEVNNHTLGASFSYDPHKRLLISYDTQPIVTQKADYINRLNLGGAMWWELDADAPEETGRALVRTVKERLGGLEWRENELVYPGSKYENLRRGM</sequence>
<dbReference type="Pfam" id="PF00704">
    <property type="entry name" value="Glyco_hydro_18"/>
    <property type="match status" value="1"/>
</dbReference>
<dbReference type="STRING" id="1890683.A0A427YCJ8"/>
<evidence type="ECO:0000256" key="12">
    <source>
        <dbReference type="SAM" id="MobiDB-lite"/>
    </source>
</evidence>
<keyword evidence="6 11" id="KW-0378">Hydrolase</keyword>
<dbReference type="SMART" id="SM00636">
    <property type="entry name" value="Glyco_18"/>
    <property type="match status" value="1"/>
</dbReference>
<proteinExistence type="inferred from homology"/>
<evidence type="ECO:0000256" key="5">
    <source>
        <dbReference type="ARBA" id="ARBA00022525"/>
    </source>
</evidence>
<keyword evidence="5" id="KW-0964">Secreted</keyword>
<dbReference type="FunFam" id="3.10.50.10:FF:000005">
    <property type="entry name" value="Endochitinase B1"/>
    <property type="match status" value="1"/>
</dbReference>
<feature type="compositionally biased region" description="Low complexity" evidence="12">
    <location>
        <begin position="10"/>
        <end position="27"/>
    </location>
</feature>
<feature type="transmembrane region" description="Helical" evidence="13">
    <location>
        <begin position="35"/>
        <end position="55"/>
    </location>
</feature>
<evidence type="ECO:0000256" key="6">
    <source>
        <dbReference type="ARBA" id="ARBA00022801"/>
    </source>
</evidence>
<keyword evidence="16" id="KW-1185">Reference proteome</keyword>
<comment type="subcellular location">
    <subcellularLocation>
        <location evidence="2">Secreted</location>
    </subcellularLocation>
</comment>
<dbReference type="PANTHER" id="PTHR11177:SF317">
    <property type="entry name" value="CHITINASE 12-RELATED"/>
    <property type="match status" value="1"/>
</dbReference>
<dbReference type="PROSITE" id="PS51910">
    <property type="entry name" value="GH18_2"/>
    <property type="match status" value="1"/>
</dbReference>
<dbReference type="InterPro" id="IPR017853">
    <property type="entry name" value="GH"/>
</dbReference>
<comment type="catalytic activity">
    <reaction evidence="1">
        <text>Random endo-hydrolysis of N-acetyl-beta-D-glucosaminide (1-&gt;4)-beta-linkages in chitin and chitodextrins.</text>
        <dbReference type="EC" id="3.2.1.14"/>
    </reaction>
</comment>
<keyword evidence="13" id="KW-0812">Transmembrane</keyword>
<dbReference type="OrthoDB" id="76388at2759"/>
<evidence type="ECO:0000259" key="14">
    <source>
        <dbReference type="PROSITE" id="PS51910"/>
    </source>
</evidence>
<feature type="region of interest" description="Disordered" evidence="12">
    <location>
        <begin position="1"/>
        <end position="29"/>
    </location>
</feature>
<dbReference type="Gene3D" id="3.10.50.10">
    <property type="match status" value="1"/>
</dbReference>
<comment type="caution">
    <text evidence="15">The sequence shown here is derived from an EMBL/GenBank/DDBJ whole genome shotgun (WGS) entry which is preliminary data.</text>
</comment>
<keyword evidence="7" id="KW-0146">Chitin degradation</keyword>
<dbReference type="PROSITE" id="PS01095">
    <property type="entry name" value="GH18_1"/>
    <property type="match status" value="1"/>
</dbReference>
<dbReference type="Gene3D" id="3.20.20.80">
    <property type="entry name" value="Glycosidases"/>
    <property type="match status" value="1"/>
</dbReference>
<evidence type="ECO:0000256" key="8">
    <source>
        <dbReference type="ARBA" id="ARBA00023277"/>
    </source>
</evidence>
<name>A0A427YCJ8_9TREE</name>
<dbReference type="InterPro" id="IPR011583">
    <property type="entry name" value="Chitinase_II/V-like_cat"/>
</dbReference>
<evidence type="ECO:0000256" key="7">
    <source>
        <dbReference type="ARBA" id="ARBA00023024"/>
    </source>
</evidence>
<dbReference type="InterPro" id="IPR029070">
    <property type="entry name" value="Chitinase_insertion_sf"/>
</dbReference>
<dbReference type="InterPro" id="IPR001579">
    <property type="entry name" value="Glyco_hydro_18_chit_AS"/>
</dbReference>
<protein>
    <recommendedName>
        <fullName evidence="4">chitinase</fullName>
        <ecNumber evidence="4">3.2.1.14</ecNumber>
    </recommendedName>
</protein>
<comment type="similarity">
    <text evidence="3">Belongs to the glycosyl hydrolase 18 family. Chitinase class V subfamily.</text>
</comment>
<dbReference type="GO" id="GO:0008843">
    <property type="term" value="F:endochitinase activity"/>
    <property type="evidence" value="ECO:0007669"/>
    <property type="project" value="UniProtKB-EC"/>
</dbReference>
<gene>
    <name evidence="15" type="primary">CTS1</name>
    <name evidence="15" type="ORF">EHS25_003093</name>
</gene>
<dbReference type="EMBL" id="RSCD01000016">
    <property type="protein sequence ID" value="RSH88865.1"/>
    <property type="molecule type" value="Genomic_DNA"/>
</dbReference>
<dbReference type="EC" id="3.2.1.14" evidence="4"/>
<evidence type="ECO:0000256" key="3">
    <source>
        <dbReference type="ARBA" id="ARBA00008682"/>
    </source>
</evidence>
<organism evidence="15 16">
    <name type="scientific">Saitozyma podzolica</name>
    <dbReference type="NCBI Taxonomy" id="1890683"/>
    <lineage>
        <taxon>Eukaryota</taxon>
        <taxon>Fungi</taxon>
        <taxon>Dikarya</taxon>
        <taxon>Basidiomycota</taxon>
        <taxon>Agaricomycotina</taxon>
        <taxon>Tremellomycetes</taxon>
        <taxon>Tremellales</taxon>
        <taxon>Trimorphomycetaceae</taxon>
        <taxon>Saitozyma</taxon>
    </lineage>
</organism>
<dbReference type="AlphaFoldDB" id="A0A427YCJ8"/>
<keyword evidence="9 11" id="KW-0326">Glycosidase</keyword>
<dbReference type="GO" id="GO:0005576">
    <property type="term" value="C:extracellular region"/>
    <property type="evidence" value="ECO:0007669"/>
    <property type="project" value="UniProtKB-SubCell"/>
</dbReference>
<keyword evidence="13" id="KW-1133">Transmembrane helix</keyword>
<evidence type="ECO:0000256" key="4">
    <source>
        <dbReference type="ARBA" id="ARBA00012729"/>
    </source>
</evidence>
<keyword evidence="13" id="KW-0472">Membrane</keyword>
<evidence type="ECO:0000256" key="1">
    <source>
        <dbReference type="ARBA" id="ARBA00000822"/>
    </source>
</evidence>
<dbReference type="InterPro" id="IPR050314">
    <property type="entry name" value="Glycosyl_Hydrlase_18"/>
</dbReference>
<dbReference type="Proteomes" id="UP000279259">
    <property type="component" value="Unassembled WGS sequence"/>
</dbReference>
<evidence type="ECO:0000313" key="16">
    <source>
        <dbReference type="Proteomes" id="UP000279259"/>
    </source>
</evidence>
<evidence type="ECO:0000256" key="11">
    <source>
        <dbReference type="RuleBase" id="RU000489"/>
    </source>
</evidence>
<dbReference type="SUPFAM" id="SSF54556">
    <property type="entry name" value="Chitinase insertion domain"/>
    <property type="match status" value="1"/>
</dbReference>
<evidence type="ECO:0000256" key="2">
    <source>
        <dbReference type="ARBA" id="ARBA00004613"/>
    </source>
</evidence>
<keyword evidence="10" id="KW-0624">Polysaccharide degradation</keyword>
<dbReference type="SUPFAM" id="SSF51445">
    <property type="entry name" value="(Trans)glycosidases"/>
    <property type="match status" value="1"/>
</dbReference>
<dbReference type="GO" id="GO:0000272">
    <property type="term" value="P:polysaccharide catabolic process"/>
    <property type="evidence" value="ECO:0007669"/>
    <property type="project" value="UniProtKB-KW"/>
</dbReference>
<evidence type="ECO:0000313" key="15">
    <source>
        <dbReference type="EMBL" id="RSH88865.1"/>
    </source>
</evidence>
<evidence type="ECO:0000256" key="13">
    <source>
        <dbReference type="SAM" id="Phobius"/>
    </source>
</evidence>
<evidence type="ECO:0000256" key="10">
    <source>
        <dbReference type="ARBA" id="ARBA00023326"/>
    </source>
</evidence>
<dbReference type="GO" id="GO:0008061">
    <property type="term" value="F:chitin binding"/>
    <property type="evidence" value="ECO:0007669"/>
    <property type="project" value="InterPro"/>
</dbReference>
<evidence type="ECO:0000256" key="9">
    <source>
        <dbReference type="ARBA" id="ARBA00023295"/>
    </source>
</evidence>
<dbReference type="GO" id="GO:0006032">
    <property type="term" value="P:chitin catabolic process"/>
    <property type="evidence" value="ECO:0007669"/>
    <property type="project" value="UniProtKB-KW"/>
</dbReference>
<feature type="domain" description="GH18" evidence="14">
    <location>
        <begin position="75"/>
        <end position="437"/>
    </location>
</feature>
<dbReference type="CDD" id="cd06548">
    <property type="entry name" value="GH18_chitinase"/>
    <property type="match status" value="1"/>
</dbReference>
<dbReference type="FunFam" id="3.20.20.80:FF:000075">
    <property type="entry name" value="Sporulation-specific chitinase"/>
    <property type="match status" value="1"/>
</dbReference>
<dbReference type="InterPro" id="IPR001223">
    <property type="entry name" value="Glyco_hydro18_cat"/>
</dbReference>
<reference evidence="15 16" key="1">
    <citation type="submission" date="2018-11" db="EMBL/GenBank/DDBJ databases">
        <title>Genome sequence of Saitozyma podzolica DSM 27192.</title>
        <authorList>
            <person name="Aliyu H."/>
            <person name="Gorte O."/>
            <person name="Ochsenreither K."/>
        </authorList>
    </citation>
    <scope>NUCLEOTIDE SEQUENCE [LARGE SCALE GENOMIC DNA]</scope>
    <source>
        <strain evidence="15 16">DSM 27192</strain>
    </source>
</reference>
<dbReference type="PANTHER" id="PTHR11177">
    <property type="entry name" value="CHITINASE"/>
    <property type="match status" value="1"/>
</dbReference>